<feature type="domain" description="Sigma-54 factor interaction" evidence="9">
    <location>
        <begin position="139"/>
        <end position="363"/>
    </location>
</feature>
<dbReference type="Pfam" id="PF02954">
    <property type="entry name" value="HTH_8"/>
    <property type="match status" value="1"/>
</dbReference>
<dbReference type="InterPro" id="IPR002197">
    <property type="entry name" value="HTH_Fis"/>
</dbReference>
<keyword evidence="1" id="KW-0547">Nucleotide-binding</keyword>
<comment type="caution">
    <text evidence="11">The sequence shown here is derived from an EMBL/GenBank/DDBJ whole genome shotgun (WGS) entry which is preliminary data.</text>
</comment>
<feature type="modified residue" description="4-aspartylphosphate" evidence="7">
    <location>
        <position position="52"/>
    </location>
</feature>
<dbReference type="FunFam" id="3.40.50.300:FF:000006">
    <property type="entry name" value="DNA-binding transcriptional regulator NtrC"/>
    <property type="match status" value="1"/>
</dbReference>
<keyword evidence="7" id="KW-0597">Phosphoprotein</keyword>
<keyword evidence="5" id="KW-0010">Activator</keyword>
<name>A0A109JYS8_9BRAD</name>
<reference evidence="11 12" key="1">
    <citation type="submission" date="2015-11" db="EMBL/GenBank/DDBJ databases">
        <title>Draft Genome Sequence of the Strain BR 10303 (Bradyrhizobium sp.) isolated from nodules of Centrolobium paraense.</title>
        <authorList>
            <person name="Zelli J.E."/>
            <person name="Simoes-Araujo J.L."/>
            <person name="Barauna A.C."/>
            <person name="Silva K."/>
        </authorList>
    </citation>
    <scope>NUCLEOTIDE SEQUENCE [LARGE SCALE GENOMIC DNA]</scope>
    <source>
        <strain evidence="11 12">BR 10303</strain>
    </source>
</reference>
<dbReference type="InterPro" id="IPR001789">
    <property type="entry name" value="Sig_transdc_resp-reg_receiver"/>
</dbReference>
<dbReference type="GO" id="GO:0006355">
    <property type="term" value="P:regulation of DNA-templated transcription"/>
    <property type="evidence" value="ECO:0007669"/>
    <property type="project" value="InterPro"/>
</dbReference>
<dbReference type="PROSITE" id="PS00675">
    <property type="entry name" value="SIGMA54_INTERACT_1"/>
    <property type="match status" value="1"/>
</dbReference>
<dbReference type="Gene3D" id="3.40.50.300">
    <property type="entry name" value="P-loop containing nucleotide triphosphate hydrolases"/>
    <property type="match status" value="1"/>
</dbReference>
<dbReference type="Pfam" id="PF00072">
    <property type="entry name" value="Response_reg"/>
    <property type="match status" value="1"/>
</dbReference>
<dbReference type="Gene3D" id="1.10.8.60">
    <property type="match status" value="1"/>
</dbReference>
<dbReference type="SUPFAM" id="SSF52172">
    <property type="entry name" value="CheY-like"/>
    <property type="match status" value="1"/>
</dbReference>
<feature type="domain" description="Response regulatory" evidence="10">
    <location>
        <begin position="3"/>
        <end position="118"/>
    </location>
</feature>
<dbReference type="OrthoDB" id="9762726at2"/>
<dbReference type="EMBL" id="LNCU01000041">
    <property type="protein sequence ID" value="KWV57624.1"/>
    <property type="molecule type" value="Genomic_DNA"/>
</dbReference>
<dbReference type="Pfam" id="PF25601">
    <property type="entry name" value="AAA_lid_14"/>
    <property type="match status" value="1"/>
</dbReference>
<protein>
    <submittedName>
        <fullName evidence="11">AAA family ATPase</fullName>
    </submittedName>
</protein>
<keyword evidence="4" id="KW-0805">Transcription regulation</keyword>
<dbReference type="InterPro" id="IPR002078">
    <property type="entry name" value="Sigma_54_int"/>
</dbReference>
<evidence type="ECO:0000256" key="1">
    <source>
        <dbReference type="ARBA" id="ARBA00022741"/>
    </source>
</evidence>
<dbReference type="GO" id="GO:0000160">
    <property type="term" value="P:phosphorelay signal transduction system"/>
    <property type="evidence" value="ECO:0007669"/>
    <property type="project" value="UniProtKB-KW"/>
</dbReference>
<keyword evidence="3" id="KW-0902">Two-component regulatory system</keyword>
<dbReference type="PROSITE" id="PS50110">
    <property type="entry name" value="RESPONSE_REGULATORY"/>
    <property type="match status" value="1"/>
</dbReference>
<organism evidence="11 12">
    <name type="scientific">Bradyrhizobium macuxiense</name>
    <dbReference type="NCBI Taxonomy" id="1755647"/>
    <lineage>
        <taxon>Bacteria</taxon>
        <taxon>Pseudomonadati</taxon>
        <taxon>Pseudomonadota</taxon>
        <taxon>Alphaproteobacteria</taxon>
        <taxon>Hyphomicrobiales</taxon>
        <taxon>Nitrobacteraceae</taxon>
        <taxon>Bradyrhizobium</taxon>
    </lineage>
</organism>
<dbReference type="AlphaFoldDB" id="A0A109JYS8"/>
<dbReference type="InterPro" id="IPR011006">
    <property type="entry name" value="CheY-like_superfamily"/>
</dbReference>
<dbReference type="RefSeq" id="WP_066505201.1">
    <property type="nucleotide sequence ID" value="NZ_LNCU01000041.1"/>
</dbReference>
<dbReference type="Gene3D" id="3.40.50.2300">
    <property type="match status" value="1"/>
</dbReference>
<dbReference type="GO" id="GO:0005524">
    <property type="term" value="F:ATP binding"/>
    <property type="evidence" value="ECO:0007669"/>
    <property type="project" value="UniProtKB-KW"/>
</dbReference>
<dbReference type="InterPro" id="IPR025662">
    <property type="entry name" value="Sigma_54_int_dom_ATP-bd_1"/>
</dbReference>
<dbReference type="CDD" id="cd00156">
    <property type="entry name" value="REC"/>
    <property type="match status" value="1"/>
</dbReference>
<dbReference type="SUPFAM" id="SSF52540">
    <property type="entry name" value="P-loop containing nucleoside triphosphate hydrolases"/>
    <property type="match status" value="1"/>
</dbReference>
<keyword evidence="6" id="KW-0804">Transcription</keyword>
<evidence type="ECO:0000313" key="11">
    <source>
        <dbReference type="EMBL" id="KWV57624.1"/>
    </source>
</evidence>
<dbReference type="SUPFAM" id="SSF46689">
    <property type="entry name" value="Homeodomain-like"/>
    <property type="match status" value="1"/>
</dbReference>
<evidence type="ECO:0000259" key="9">
    <source>
        <dbReference type="PROSITE" id="PS50045"/>
    </source>
</evidence>
<dbReference type="CDD" id="cd00009">
    <property type="entry name" value="AAA"/>
    <property type="match status" value="1"/>
</dbReference>
<dbReference type="SMART" id="SM00448">
    <property type="entry name" value="REC"/>
    <property type="match status" value="1"/>
</dbReference>
<proteinExistence type="predicted"/>
<dbReference type="PANTHER" id="PTHR32071:SF122">
    <property type="entry name" value="SIGMA FACTOR"/>
    <property type="match status" value="1"/>
</dbReference>
<dbReference type="PANTHER" id="PTHR32071">
    <property type="entry name" value="TRANSCRIPTIONAL REGULATORY PROTEIN"/>
    <property type="match status" value="1"/>
</dbReference>
<keyword evidence="12" id="KW-1185">Reference proteome</keyword>
<dbReference type="InterPro" id="IPR009057">
    <property type="entry name" value="Homeodomain-like_sf"/>
</dbReference>
<dbReference type="PROSITE" id="PS50045">
    <property type="entry name" value="SIGMA54_INTERACT_4"/>
    <property type="match status" value="1"/>
</dbReference>
<dbReference type="InterPro" id="IPR027417">
    <property type="entry name" value="P-loop_NTPase"/>
</dbReference>
<feature type="region of interest" description="Disordered" evidence="8">
    <location>
        <begin position="451"/>
        <end position="472"/>
    </location>
</feature>
<dbReference type="InterPro" id="IPR058031">
    <property type="entry name" value="AAA_lid_NorR"/>
</dbReference>
<dbReference type="SMART" id="SM00382">
    <property type="entry name" value="AAA"/>
    <property type="match status" value="1"/>
</dbReference>
<dbReference type="PROSITE" id="PS00688">
    <property type="entry name" value="SIGMA54_INTERACT_3"/>
    <property type="match status" value="1"/>
</dbReference>
<dbReference type="Proteomes" id="UP000057737">
    <property type="component" value="Unassembled WGS sequence"/>
</dbReference>
<keyword evidence="2" id="KW-0067">ATP-binding</keyword>
<evidence type="ECO:0000256" key="4">
    <source>
        <dbReference type="ARBA" id="ARBA00023015"/>
    </source>
</evidence>
<evidence type="ECO:0000256" key="3">
    <source>
        <dbReference type="ARBA" id="ARBA00023012"/>
    </source>
</evidence>
<dbReference type="PRINTS" id="PR01590">
    <property type="entry name" value="HTHFIS"/>
</dbReference>
<evidence type="ECO:0000256" key="5">
    <source>
        <dbReference type="ARBA" id="ARBA00023159"/>
    </source>
</evidence>
<accession>A0A109JYS8</accession>
<dbReference type="GO" id="GO:0043565">
    <property type="term" value="F:sequence-specific DNA binding"/>
    <property type="evidence" value="ECO:0007669"/>
    <property type="project" value="InterPro"/>
</dbReference>
<dbReference type="Gene3D" id="1.10.10.60">
    <property type="entry name" value="Homeodomain-like"/>
    <property type="match status" value="1"/>
</dbReference>
<evidence type="ECO:0000313" key="12">
    <source>
        <dbReference type="Proteomes" id="UP000057737"/>
    </source>
</evidence>
<dbReference type="Pfam" id="PF00158">
    <property type="entry name" value="Sigma54_activat"/>
    <property type="match status" value="1"/>
</dbReference>
<dbReference type="InterPro" id="IPR025944">
    <property type="entry name" value="Sigma_54_int_dom_CS"/>
</dbReference>
<evidence type="ECO:0000256" key="6">
    <source>
        <dbReference type="ARBA" id="ARBA00023163"/>
    </source>
</evidence>
<gene>
    <name evidence="11" type="ORF">AS156_38590</name>
</gene>
<evidence type="ECO:0000256" key="8">
    <source>
        <dbReference type="SAM" id="MobiDB-lite"/>
    </source>
</evidence>
<evidence type="ECO:0000256" key="2">
    <source>
        <dbReference type="ARBA" id="ARBA00022840"/>
    </source>
</evidence>
<sequence>MATVLIVDDDAALREGLAETLSDLGHQAVEAPSGPVALDIVGRERIDAVLLDLRMPGMDGLEILQRLRADPAKAPPVAILTAYASAANTIEAMRLGAFDHLTKPIARADLDFLMSRMLRARAASGPTLATRSSLEDEDLVGSSDVMRAVQKTIGLVADSDATVLITGETGTGKELVARAIHRHGRRDSGPFVAVNCAAIPADLLESELFGHVRGAFTGALAERSGAFRDADRGTLFLDEVGDMDLTMQAKILRALQERYVTPVGGRPVRVDVRVLAATNRDLAAAVHDGKFREDLFYRLNVVPIHLAPLRERLSDIVALAEYFLHQATDPPKRLSTEATFCLSSHAWPGNVRELKNAIERVAILCRSDTIAASDFDFLSTAARAHGPAGAPEWADGDLASAVSRLEAFMITRALRAAGGNRTEAARRLGIHRQLLYAKVLKYAIDVDEPSADRTADVMKPDDARRPPPENTK</sequence>
<evidence type="ECO:0000256" key="7">
    <source>
        <dbReference type="PROSITE-ProRule" id="PRU00169"/>
    </source>
</evidence>
<evidence type="ECO:0000259" key="10">
    <source>
        <dbReference type="PROSITE" id="PS50110"/>
    </source>
</evidence>
<dbReference type="InterPro" id="IPR003593">
    <property type="entry name" value="AAA+_ATPase"/>
</dbReference>